<evidence type="ECO:0000256" key="10">
    <source>
        <dbReference type="SAM" id="MobiDB-lite"/>
    </source>
</evidence>
<dbReference type="EMBL" id="PYSW02000017">
    <property type="protein sequence ID" value="KAG2385911.1"/>
    <property type="molecule type" value="Genomic_DNA"/>
</dbReference>
<dbReference type="AlphaFoldDB" id="A0AA88GU93"/>
<dbReference type="InterPro" id="IPR043519">
    <property type="entry name" value="NT_sf"/>
</dbReference>
<evidence type="ECO:0000256" key="9">
    <source>
        <dbReference type="ARBA" id="ARBA00049105"/>
    </source>
</evidence>
<dbReference type="EC" id="2.7.7.52" evidence="4"/>
<feature type="region of interest" description="Disordered" evidence="10">
    <location>
        <begin position="201"/>
        <end position="255"/>
    </location>
</feature>
<dbReference type="Proteomes" id="UP000816034">
    <property type="component" value="Unassembled WGS sequence"/>
</dbReference>
<organism evidence="13 14">
    <name type="scientific">Naegleria lovaniensis</name>
    <name type="common">Amoeba</name>
    <dbReference type="NCBI Taxonomy" id="51637"/>
    <lineage>
        <taxon>Eukaryota</taxon>
        <taxon>Discoba</taxon>
        <taxon>Heterolobosea</taxon>
        <taxon>Tetramitia</taxon>
        <taxon>Eutetramitia</taxon>
        <taxon>Vahlkampfiidae</taxon>
        <taxon>Naegleria</taxon>
    </lineage>
</organism>
<dbReference type="GO" id="GO:0005739">
    <property type="term" value="C:mitochondrion"/>
    <property type="evidence" value="ECO:0007669"/>
    <property type="project" value="UniProtKB-ARBA"/>
</dbReference>
<gene>
    <name evidence="13" type="ORF">C9374_003060</name>
</gene>
<dbReference type="Gene3D" id="3.30.460.10">
    <property type="entry name" value="Beta Polymerase, domain 2"/>
    <property type="match status" value="1"/>
</dbReference>
<evidence type="ECO:0000313" key="13">
    <source>
        <dbReference type="EMBL" id="KAG2385911.1"/>
    </source>
</evidence>
<comment type="cofactor">
    <cofactor evidence="1">
        <name>Mn(2+)</name>
        <dbReference type="ChEBI" id="CHEBI:29035"/>
    </cofactor>
</comment>
<dbReference type="Pfam" id="PF03828">
    <property type="entry name" value="PAP_assoc"/>
    <property type="match status" value="1"/>
</dbReference>
<evidence type="ECO:0000256" key="4">
    <source>
        <dbReference type="ARBA" id="ARBA00012472"/>
    </source>
</evidence>
<comment type="caution">
    <text evidence="13">The sequence shown here is derived from an EMBL/GenBank/DDBJ whole genome shotgun (WGS) entry which is preliminary data.</text>
</comment>
<comment type="subcellular location">
    <subcellularLocation>
        <location evidence="3">Cytoplasm</location>
    </subcellularLocation>
</comment>
<keyword evidence="7" id="KW-0479">Metal-binding</keyword>
<dbReference type="RefSeq" id="XP_044549904.1">
    <property type="nucleotide sequence ID" value="XM_044692547.1"/>
</dbReference>
<dbReference type="Pfam" id="PF22600">
    <property type="entry name" value="MTPAP-like_central"/>
    <property type="match status" value="1"/>
</dbReference>
<keyword evidence="6" id="KW-0808">Transferase</keyword>
<evidence type="ECO:0000256" key="8">
    <source>
        <dbReference type="ARBA" id="ARBA00022842"/>
    </source>
</evidence>
<feature type="domain" description="Poly(A) RNA polymerase mitochondrial-like central palm" evidence="12">
    <location>
        <begin position="279"/>
        <end position="444"/>
    </location>
</feature>
<name>A0AA88GU93_NAELO</name>
<evidence type="ECO:0000259" key="11">
    <source>
        <dbReference type="Pfam" id="PF03828"/>
    </source>
</evidence>
<feature type="compositionally biased region" description="Polar residues" evidence="10">
    <location>
        <begin position="1"/>
        <end position="12"/>
    </location>
</feature>
<comment type="catalytic activity">
    <reaction evidence="9">
        <text>RNA(n) + UTP = RNA(n)-3'-uridine ribonucleotide + diphosphate</text>
        <dbReference type="Rhea" id="RHEA:14785"/>
        <dbReference type="Rhea" id="RHEA-COMP:14527"/>
        <dbReference type="Rhea" id="RHEA-COMP:17348"/>
        <dbReference type="ChEBI" id="CHEBI:33019"/>
        <dbReference type="ChEBI" id="CHEBI:46398"/>
        <dbReference type="ChEBI" id="CHEBI:140395"/>
        <dbReference type="ChEBI" id="CHEBI:173116"/>
        <dbReference type="EC" id="2.7.7.52"/>
    </reaction>
</comment>
<feature type="compositionally biased region" description="Basic and acidic residues" evidence="10">
    <location>
        <begin position="204"/>
        <end position="226"/>
    </location>
</feature>
<feature type="region of interest" description="Disordered" evidence="10">
    <location>
        <begin position="1"/>
        <end position="23"/>
    </location>
</feature>
<dbReference type="GO" id="GO:0031123">
    <property type="term" value="P:RNA 3'-end processing"/>
    <property type="evidence" value="ECO:0007669"/>
    <property type="project" value="TreeGrafter"/>
</dbReference>
<evidence type="ECO:0000256" key="3">
    <source>
        <dbReference type="ARBA" id="ARBA00004496"/>
    </source>
</evidence>
<dbReference type="GO" id="GO:0046872">
    <property type="term" value="F:metal ion binding"/>
    <property type="evidence" value="ECO:0007669"/>
    <property type="project" value="UniProtKB-KW"/>
</dbReference>
<reference evidence="13 14" key="1">
    <citation type="journal article" date="2018" name="BMC Genomics">
        <title>The genome of Naegleria lovaniensis, the basis for a comparative approach to unravel pathogenicity factors of the human pathogenic amoeba N. fowleri.</title>
        <authorList>
            <person name="Liechti N."/>
            <person name="Schurch N."/>
            <person name="Bruggmann R."/>
            <person name="Wittwer M."/>
        </authorList>
    </citation>
    <scope>NUCLEOTIDE SEQUENCE [LARGE SCALE GENOMIC DNA]</scope>
    <source>
        <strain evidence="13 14">ATCC 30569</strain>
    </source>
</reference>
<evidence type="ECO:0000256" key="5">
    <source>
        <dbReference type="ARBA" id="ARBA00022490"/>
    </source>
</evidence>
<evidence type="ECO:0000256" key="7">
    <source>
        <dbReference type="ARBA" id="ARBA00022723"/>
    </source>
</evidence>
<feature type="compositionally biased region" description="Basic and acidic residues" evidence="10">
    <location>
        <begin position="175"/>
        <end position="185"/>
    </location>
</feature>
<feature type="compositionally biased region" description="Basic and acidic residues" evidence="10">
    <location>
        <begin position="243"/>
        <end position="255"/>
    </location>
</feature>
<keyword evidence="8" id="KW-0460">Magnesium</keyword>
<dbReference type="PANTHER" id="PTHR12271:SF40">
    <property type="entry name" value="POLY(A) RNA POLYMERASE GLD2"/>
    <property type="match status" value="1"/>
</dbReference>
<evidence type="ECO:0000313" key="14">
    <source>
        <dbReference type="Proteomes" id="UP000816034"/>
    </source>
</evidence>
<dbReference type="CDD" id="cd05402">
    <property type="entry name" value="NT_PAP_TUTase"/>
    <property type="match status" value="1"/>
</dbReference>
<dbReference type="InterPro" id="IPR002058">
    <property type="entry name" value="PAP_assoc"/>
</dbReference>
<dbReference type="SUPFAM" id="SSF81301">
    <property type="entry name" value="Nucleotidyltransferase"/>
    <property type="match status" value="1"/>
</dbReference>
<dbReference type="GeneID" id="68095515"/>
<dbReference type="InterPro" id="IPR054708">
    <property type="entry name" value="MTPAP-like_central"/>
</dbReference>
<protein>
    <recommendedName>
        <fullName evidence="4">RNA uridylyltransferase</fullName>
        <ecNumber evidence="4">2.7.7.52</ecNumber>
    </recommendedName>
</protein>
<dbReference type="PANTHER" id="PTHR12271">
    <property type="entry name" value="POLY A POLYMERASE CID PAP -RELATED"/>
    <property type="match status" value="1"/>
</dbReference>
<feature type="domain" description="PAP-associated" evidence="11">
    <location>
        <begin position="540"/>
        <end position="593"/>
    </location>
</feature>
<keyword evidence="14" id="KW-1185">Reference proteome</keyword>
<proteinExistence type="predicted"/>
<dbReference type="GO" id="GO:0050265">
    <property type="term" value="F:RNA uridylyltransferase activity"/>
    <property type="evidence" value="ECO:0007669"/>
    <property type="project" value="UniProtKB-EC"/>
</dbReference>
<accession>A0AA88GU93</accession>
<evidence type="ECO:0000256" key="1">
    <source>
        <dbReference type="ARBA" id="ARBA00001936"/>
    </source>
</evidence>
<evidence type="ECO:0000259" key="12">
    <source>
        <dbReference type="Pfam" id="PF22600"/>
    </source>
</evidence>
<dbReference type="Gene3D" id="1.10.1410.10">
    <property type="match status" value="1"/>
</dbReference>
<evidence type="ECO:0000256" key="2">
    <source>
        <dbReference type="ARBA" id="ARBA00001946"/>
    </source>
</evidence>
<comment type="cofactor">
    <cofactor evidence="2">
        <name>Mg(2+)</name>
        <dbReference type="ChEBI" id="CHEBI:18420"/>
    </cofactor>
</comment>
<sequence length="635" mass="72881">MSQQQPSRQPTGQDRLVLPPNPQHPANLPIFSGHMYGYDFSSFMSSNHSIPIQQFHNSLNNGGVNNGGLLNQSQQQYHHVPTQMMTNNESMMNYGAANSFLQPSSFGLSYNGYYGNTFGIPSYPNAGTHEPFGSNSYSNFYPNHNYGSYQLMQPPSATSAKDIENALKSLLLGESKSEDKTDKLETQQPTMETPIKVLLPPTRQDTEEPNDMKTEEEINSAKEPTKKLKKKQTSKKPTFNFGPHRDSLTSEMKNPPEKFKSIDNFLNTTYTQSLLKLYNSELLPTQKELEKKEEFFKTFEKAITNKWGDAKLFTFGSYANGLSLRGNSDIDFCFILPLTPERMRKNFKEIEKERKLIEEQKKEATGSSNRFMKLLSEEQYHKKNYVSQLAQFLESKLHYSDVQGIFTARIPIVKFTEPTLKLHCDVGVNNILAVYNTKLVGVYCDTDIRCRQLIFFLKLWIKQRCINDPYGGTLSSYTLTLMIIHFLQLNGVLPYLQDKSIFTNITSRTVDGMDGNMYDCSFEESKEEIFSKFSQPNTDSVGLLLFKFFKYYAFEFDFKTKVISIRQSAQPVIPQEEKNFPQTFKVEDPFEIDFNTAKSVTKEGFKAVRYECIRAFYLIQKQANFKDVVCARLTN</sequence>
<dbReference type="SUPFAM" id="SSF81631">
    <property type="entry name" value="PAP/OAS1 substrate-binding domain"/>
    <property type="match status" value="1"/>
</dbReference>
<feature type="region of interest" description="Disordered" evidence="10">
    <location>
        <begin position="172"/>
        <end position="191"/>
    </location>
</feature>
<evidence type="ECO:0000256" key="6">
    <source>
        <dbReference type="ARBA" id="ARBA00022679"/>
    </source>
</evidence>
<keyword evidence="5" id="KW-0963">Cytoplasm</keyword>